<dbReference type="InterPro" id="IPR020550">
    <property type="entry name" value="Inositol_monophosphatase_CS"/>
</dbReference>
<evidence type="ECO:0000256" key="6">
    <source>
        <dbReference type="ARBA" id="ARBA00022801"/>
    </source>
</evidence>
<feature type="binding site" evidence="9">
    <location>
        <position position="101"/>
    </location>
    <ligand>
        <name>Mg(2+)</name>
        <dbReference type="ChEBI" id="CHEBI:18420"/>
        <label>1</label>
    </ligand>
</feature>
<keyword evidence="7 9" id="KW-0460">Magnesium</keyword>
<feature type="binding site" evidence="9">
    <location>
        <position position="235"/>
    </location>
    <ligand>
        <name>Mg(2+)</name>
        <dbReference type="ChEBI" id="CHEBI:18420"/>
        <label>2</label>
    </ligand>
</feature>
<dbReference type="HAMAP" id="MF_02095">
    <property type="entry name" value="CysQ"/>
    <property type="match status" value="1"/>
</dbReference>
<protein>
    <recommendedName>
        <fullName evidence="9">3'(2'),5'-bisphosphate nucleotidase CysQ</fullName>
        <ecNumber evidence="9">3.1.3.7</ecNumber>
    </recommendedName>
    <alternativeName>
        <fullName evidence="9">3'(2'),5-bisphosphonucleoside 3'(2')-phosphohydrolase</fullName>
    </alternativeName>
    <alternativeName>
        <fullName evidence="9">3'-phosphoadenosine 5'-phosphate phosphatase</fullName>
        <shortName evidence="9">PAP phosphatase</shortName>
    </alternativeName>
</protein>
<comment type="similarity">
    <text evidence="2 9">Belongs to the inositol monophosphatase superfamily. CysQ family.</text>
</comment>
<dbReference type="CDD" id="cd01638">
    <property type="entry name" value="CysQ"/>
    <property type="match status" value="1"/>
</dbReference>
<dbReference type="PRINTS" id="PR00377">
    <property type="entry name" value="IMPHPHTASES"/>
</dbReference>
<dbReference type="STRING" id="172043.RM53_09735"/>
<comment type="function">
    <text evidence="9">Converts adenosine-3',5'-bisphosphate (PAP) to AMP.</text>
</comment>
<feature type="binding site" evidence="9">
    <location>
        <position position="79"/>
    </location>
    <ligand>
        <name>Mg(2+)</name>
        <dbReference type="ChEBI" id="CHEBI:18420"/>
        <label>1</label>
    </ligand>
</feature>
<dbReference type="EC" id="3.1.3.7" evidence="9"/>
<sequence>MTTSSTPALERDLTSGALSLAIAEIAEEAARLILPYWRAGTAVETKSDDSPVTQADRAAEALILERLAALYPGVQTVAEEAVSADGAPEAAEDWFWLIDPLDGTRGFVRGGEAFTVNIALIHQGYPVAGVVTAPATATTWRTDKPEGGAFRRQFGALQAGEAHSGEDWRPIRVRDRPQEGMALLSHSVTDEEATRLAARHGCSRWQGTDSSLKFCLIAEGRFDAYPRTGPTSEWDTAAGQAVLEAAGGRVLADDGQRMAYGKTRFLNGAFVAMGG</sequence>
<dbReference type="NCBIfam" id="TIGR01331">
    <property type="entry name" value="bisphos_cysQ"/>
    <property type="match status" value="1"/>
</dbReference>
<evidence type="ECO:0000256" key="10">
    <source>
        <dbReference type="PIRSR" id="PIRSR600760-2"/>
    </source>
</evidence>
<evidence type="ECO:0000256" key="2">
    <source>
        <dbReference type="ARBA" id="ARBA00005289"/>
    </source>
</evidence>
<evidence type="ECO:0000256" key="7">
    <source>
        <dbReference type="ARBA" id="ARBA00022842"/>
    </source>
</evidence>
<feature type="binding site" evidence="9">
    <location>
        <position position="235"/>
    </location>
    <ligand>
        <name>substrate</name>
    </ligand>
</feature>
<proteinExistence type="inferred from homology"/>
<gene>
    <name evidence="9" type="primary">cysQ</name>
    <name evidence="11" type="ORF">RM53_09735</name>
</gene>
<evidence type="ECO:0000313" key="11">
    <source>
        <dbReference type="EMBL" id="KIC57580.1"/>
    </source>
</evidence>
<dbReference type="Gene3D" id="3.40.190.80">
    <property type="match status" value="1"/>
</dbReference>
<dbReference type="Gene3D" id="3.30.540.10">
    <property type="entry name" value="Fructose-1,6-Bisphosphatase, subunit A, domain 1"/>
    <property type="match status" value="1"/>
</dbReference>
<feature type="binding site" evidence="9">
    <location>
        <position position="102"/>
    </location>
    <ligand>
        <name>Mg(2+)</name>
        <dbReference type="ChEBI" id="CHEBI:18420"/>
        <label>2</label>
    </ligand>
</feature>
<dbReference type="GO" id="GO:0000103">
    <property type="term" value="P:sulfate assimilation"/>
    <property type="evidence" value="ECO:0007669"/>
    <property type="project" value="TreeGrafter"/>
</dbReference>
<dbReference type="InterPro" id="IPR050725">
    <property type="entry name" value="CysQ/Inositol_MonoPase"/>
</dbReference>
<comment type="cofactor">
    <cofactor evidence="9 10">
        <name>Mg(2+)</name>
        <dbReference type="ChEBI" id="CHEBI:18420"/>
    </cofactor>
</comment>
<dbReference type="Pfam" id="PF00459">
    <property type="entry name" value="Inositol_P"/>
    <property type="match status" value="1"/>
</dbReference>
<dbReference type="InterPro" id="IPR006240">
    <property type="entry name" value="CysQ"/>
</dbReference>
<evidence type="ECO:0000313" key="12">
    <source>
        <dbReference type="Proteomes" id="UP000031166"/>
    </source>
</evidence>
<feature type="binding site" evidence="9">
    <location>
        <position position="99"/>
    </location>
    <ligand>
        <name>Mg(2+)</name>
        <dbReference type="ChEBI" id="CHEBI:18420"/>
        <label>1</label>
    </ligand>
</feature>
<feature type="binding site" evidence="10">
    <location>
        <position position="102"/>
    </location>
    <ligand>
        <name>Mg(2+)</name>
        <dbReference type="ChEBI" id="CHEBI:18420"/>
        <label>1</label>
        <note>catalytic</note>
    </ligand>
</feature>
<keyword evidence="5 9" id="KW-0479">Metal-binding</keyword>
<dbReference type="GO" id="GO:0008441">
    <property type="term" value="F:3'(2'),5'-bisphosphate nucleotidase activity"/>
    <property type="evidence" value="ECO:0007669"/>
    <property type="project" value="UniProtKB-UniRule"/>
</dbReference>
<dbReference type="AlphaFoldDB" id="A0A0B4CZV0"/>
<dbReference type="RefSeq" id="WP_039246297.1">
    <property type="nucleotide sequence ID" value="NZ_JWSY01000016.1"/>
</dbReference>
<dbReference type="GO" id="GO:0046854">
    <property type="term" value="P:phosphatidylinositol phosphate biosynthetic process"/>
    <property type="evidence" value="ECO:0007669"/>
    <property type="project" value="InterPro"/>
</dbReference>
<feature type="binding site" evidence="9">
    <location>
        <position position="79"/>
    </location>
    <ligand>
        <name>substrate</name>
    </ligand>
</feature>
<comment type="caution">
    <text evidence="11">The sequence shown here is derived from an EMBL/GenBank/DDBJ whole genome shotgun (WGS) entry which is preliminary data.</text>
</comment>
<dbReference type="EMBL" id="JWSY01000016">
    <property type="protein sequence ID" value="KIC57580.1"/>
    <property type="molecule type" value="Genomic_DNA"/>
</dbReference>
<dbReference type="GO" id="GO:0000287">
    <property type="term" value="F:magnesium ion binding"/>
    <property type="evidence" value="ECO:0007669"/>
    <property type="project" value="UniProtKB-UniRule"/>
</dbReference>
<reference evidence="11 12" key="1">
    <citation type="submission" date="2014-12" db="EMBL/GenBank/DDBJ databases">
        <title>Genome sequencing of Brevundimonas nasdae TPW30.</title>
        <authorList>
            <person name="Tan P.W."/>
            <person name="Chan K.-G."/>
        </authorList>
    </citation>
    <scope>NUCLEOTIDE SEQUENCE [LARGE SCALE GENOMIC DNA]</scope>
    <source>
        <strain evidence="11 12">TPW30</strain>
    </source>
</reference>
<feature type="binding site" evidence="10">
    <location>
        <position position="235"/>
    </location>
    <ligand>
        <name>Mg(2+)</name>
        <dbReference type="ChEBI" id="CHEBI:18420"/>
        <label>1</label>
        <note>catalytic</note>
    </ligand>
</feature>
<evidence type="ECO:0000256" key="3">
    <source>
        <dbReference type="ARBA" id="ARBA00022475"/>
    </source>
</evidence>
<evidence type="ECO:0000256" key="1">
    <source>
        <dbReference type="ARBA" id="ARBA00001625"/>
    </source>
</evidence>
<accession>A0A0B4CZV0</accession>
<dbReference type="PANTHER" id="PTHR43028:SF5">
    <property type="entry name" value="3'(2'),5'-BISPHOSPHATE NUCLEOTIDASE 1"/>
    <property type="match status" value="1"/>
</dbReference>
<dbReference type="SUPFAM" id="SSF56655">
    <property type="entry name" value="Carbohydrate phosphatase"/>
    <property type="match status" value="1"/>
</dbReference>
<dbReference type="PANTHER" id="PTHR43028">
    <property type="entry name" value="3'(2'),5'-BISPHOSPHATE NUCLEOTIDASE 1"/>
    <property type="match status" value="1"/>
</dbReference>
<keyword evidence="3 9" id="KW-1003">Cell membrane</keyword>
<feature type="binding site" evidence="10">
    <location>
        <position position="101"/>
    </location>
    <ligand>
        <name>Mg(2+)</name>
        <dbReference type="ChEBI" id="CHEBI:18420"/>
        <label>1</label>
        <note>catalytic</note>
    </ligand>
</feature>
<dbReference type="GO" id="GO:0050427">
    <property type="term" value="P:3'-phosphoadenosine 5'-phosphosulfate metabolic process"/>
    <property type="evidence" value="ECO:0007669"/>
    <property type="project" value="TreeGrafter"/>
</dbReference>
<feature type="binding site" evidence="10">
    <location>
        <position position="79"/>
    </location>
    <ligand>
        <name>Mg(2+)</name>
        <dbReference type="ChEBI" id="CHEBI:18420"/>
        <label>1</label>
        <note>catalytic</note>
    </ligand>
</feature>
<dbReference type="InterPro" id="IPR020583">
    <property type="entry name" value="Inositol_monoP_metal-BS"/>
</dbReference>
<feature type="binding site" evidence="9">
    <location>
        <position position="99"/>
    </location>
    <ligand>
        <name>Mg(2+)</name>
        <dbReference type="ChEBI" id="CHEBI:18420"/>
        <label>2</label>
    </ligand>
</feature>
<dbReference type="GO" id="GO:0005886">
    <property type="term" value="C:plasma membrane"/>
    <property type="evidence" value="ECO:0007669"/>
    <property type="project" value="UniProtKB-SubCell"/>
</dbReference>
<feature type="binding site" evidence="10">
    <location>
        <position position="99"/>
    </location>
    <ligand>
        <name>Mg(2+)</name>
        <dbReference type="ChEBI" id="CHEBI:18420"/>
        <label>1</label>
        <note>catalytic</note>
    </ligand>
</feature>
<dbReference type="PROSITE" id="PS00630">
    <property type="entry name" value="IMP_2"/>
    <property type="match status" value="1"/>
</dbReference>
<keyword evidence="6 9" id="KW-0378">Hydrolase</keyword>
<organism evidence="11 12">
    <name type="scientific">Brevundimonas nasdae</name>
    <dbReference type="NCBI Taxonomy" id="172043"/>
    <lineage>
        <taxon>Bacteria</taxon>
        <taxon>Pseudomonadati</taxon>
        <taxon>Pseudomonadota</taxon>
        <taxon>Alphaproteobacteria</taxon>
        <taxon>Caulobacterales</taxon>
        <taxon>Caulobacteraceae</taxon>
        <taxon>Brevundimonas</taxon>
    </lineage>
</organism>
<feature type="binding site" evidence="9">
    <location>
        <begin position="101"/>
        <end position="104"/>
    </location>
    <ligand>
        <name>substrate</name>
    </ligand>
</feature>
<dbReference type="Proteomes" id="UP000031166">
    <property type="component" value="Unassembled WGS sequence"/>
</dbReference>
<name>A0A0B4CZV0_9CAUL</name>
<dbReference type="InterPro" id="IPR000760">
    <property type="entry name" value="Inositol_monophosphatase-like"/>
</dbReference>
<comment type="subcellular location">
    <subcellularLocation>
        <location evidence="9">Cell inner membrane</location>
        <topology evidence="9">Peripheral membrane protein</topology>
        <orientation evidence="9">Cytoplasmic side</orientation>
    </subcellularLocation>
</comment>
<evidence type="ECO:0000256" key="9">
    <source>
        <dbReference type="HAMAP-Rule" id="MF_02095"/>
    </source>
</evidence>
<evidence type="ECO:0000256" key="5">
    <source>
        <dbReference type="ARBA" id="ARBA00022723"/>
    </source>
</evidence>
<comment type="catalytic activity">
    <reaction evidence="1 9">
        <text>adenosine 3',5'-bisphosphate + H2O = AMP + phosphate</text>
        <dbReference type="Rhea" id="RHEA:10040"/>
        <dbReference type="ChEBI" id="CHEBI:15377"/>
        <dbReference type="ChEBI" id="CHEBI:43474"/>
        <dbReference type="ChEBI" id="CHEBI:58343"/>
        <dbReference type="ChEBI" id="CHEBI:456215"/>
        <dbReference type="EC" id="3.1.3.7"/>
    </reaction>
</comment>
<evidence type="ECO:0000256" key="8">
    <source>
        <dbReference type="ARBA" id="ARBA00023136"/>
    </source>
</evidence>
<keyword evidence="8 9" id="KW-0472">Membrane</keyword>
<dbReference type="PROSITE" id="PS00629">
    <property type="entry name" value="IMP_1"/>
    <property type="match status" value="1"/>
</dbReference>
<evidence type="ECO:0000256" key="4">
    <source>
        <dbReference type="ARBA" id="ARBA00022519"/>
    </source>
</evidence>
<keyword evidence="4 9" id="KW-0997">Cell inner membrane</keyword>